<protein>
    <submittedName>
        <fullName evidence="2">Uncharacterized protein</fullName>
    </submittedName>
</protein>
<accession>A0A6A6EAE1</accession>
<feature type="region of interest" description="Disordered" evidence="1">
    <location>
        <begin position="85"/>
        <end position="221"/>
    </location>
</feature>
<dbReference type="Proteomes" id="UP000800200">
    <property type="component" value="Unassembled WGS sequence"/>
</dbReference>
<keyword evidence="3" id="KW-1185">Reference proteome</keyword>
<dbReference type="Pfam" id="PF12720">
    <property type="entry name" value="DUF3807"/>
    <property type="match status" value="1"/>
</dbReference>
<feature type="compositionally biased region" description="Polar residues" evidence="1">
    <location>
        <begin position="212"/>
        <end position="221"/>
    </location>
</feature>
<dbReference type="OrthoDB" id="5422320at2759"/>
<evidence type="ECO:0000313" key="2">
    <source>
        <dbReference type="EMBL" id="KAF2187752.1"/>
    </source>
</evidence>
<dbReference type="AlphaFoldDB" id="A0A6A6EAE1"/>
<dbReference type="EMBL" id="ML994626">
    <property type="protein sequence ID" value="KAF2187752.1"/>
    <property type="molecule type" value="Genomic_DNA"/>
</dbReference>
<organism evidence="2 3">
    <name type="scientific">Zopfia rhizophila CBS 207.26</name>
    <dbReference type="NCBI Taxonomy" id="1314779"/>
    <lineage>
        <taxon>Eukaryota</taxon>
        <taxon>Fungi</taxon>
        <taxon>Dikarya</taxon>
        <taxon>Ascomycota</taxon>
        <taxon>Pezizomycotina</taxon>
        <taxon>Dothideomycetes</taxon>
        <taxon>Dothideomycetes incertae sedis</taxon>
        <taxon>Zopfiaceae</taxon>
        <taxon>Zopfia</taxon>
    </lineage>
</organism>
<dbReference type="PANTHER" id="PTHR40642:SF1">
    <property type="entry name" value="YALI0F31295P"/>
    <property type="match status" value="1"/>
</dbReference>
<feature type="compositionally biased region" description="Acidic residues" evidence="1">
    <location>
        <begin position="190"/>
        <end position="199"/>
    </location>
</feature>
<evidence type="ECO:0000256" key="1">
    <source>
        <dbReference type="SAM" id="MobiDB-lite"/>
    </source>
</evidence>
<dbReference type="InterPro" id="IPR024526">
    <property type="entry name" value="DUF3807"/>
</dbReference>
<dbReference type="PANTHER" id="PTHR40642">
    <property type="entry name" value="YALI0F31295P"/>
    <property type="match status" value="1"/>
</dbReference>
<reference evidence="2" key="1">
    <citation type="journal article" date="2020" name="Stud. Mycol.">
        <title>101 Dothideomycetes genomes: a test case for predicting lifestyles and emergence of pathogens.</title>
        <authorList>
            <person name="Haridas S."/>
            <person name="Albert R."/>
            <person name="Binder M."/>
            <person name="Bloem J."/>
            <person name="Labutti K."/>
            <person name="Salamov A."/>
            <person name="Andreopoulos B."/>
            <person name="Baker S."/>
            <person name="Barry K."/>
            <person name="Bills G."/>
            <person name="Bluhm B."/>
            <person name="Cannon C."/>
            <person name="Castanera R."/>
            <person name="Culley D."/>
            <person name="Daum C."/>
            <person name="Ezra D."/>
            <person name="Gonzalez J."/>
            <person name="Henrissat B."/>
            <person name="Kuo A."/>
            <person name="Liang C."/>
            <person name="Lipzen A."/>
            <person name="Lutzoni F."/>
            <person name="Magnuson J."/>
            <person name="Mondo S."/>
            <person name="Nolan M."/>
            <person name="Ohm R."/>
            <person name="Pangilinan J."/>
            <person name="Park H.-J."/>
            <person name="Ramirez L."/>
            <person name="Alfaro M."/>
            <person name="Sun H."/>
            <person name="Tritt A."/>
            <person name="Yoshinaga Y."/>
            <person name="Zwiers L.-H."/>
            <person name="Turgeon B."/>
            <person name="Goodwin S."/>
            <person name="Spatafora J."/>
            <person name="Crous P."/>
            <person name="Grigoriev I."/>
        </authorList>
    </citation>
    <scope>NUCLEOTIDE SEQUENCE</scope>
    <source>
        <strain evidence="2">CBS 207.26</strain>
    </source>
</reference>
<feature type="compositionally biased region" description="Basic residues" evidence="1">
    <location>
        <begin position="156"/>
        <end position="179"/>
    </location>
</feature>
<sequence>MAMVIQLPTVTEADLHLFHSKHFPNAPAPTQLFHITEPAEEEHDHYEDGLGYYEDGVKRTLTDEQIALFRHTEIQTIIRERRWAREARESPEPTPPVEKVQEKPSPASNESQRKMSISSLSSPSTPMPAPKPNNGQDVRHDRVEKNGGLFRSNPRTQRKNKNRRRNLKKKQKEEKKKRRDGTMFSRGTEENELSEESDEWDPRRQAIGPDVQNDTTIDLDY</sequence>
<gene>
    <name evidence="2" type="ORF">K469DRAFT_106518</name>
</gene>
<evidence type="ECO:0000313" key="3">
    <source>
        <dbReference type="Proteomes" id="UP000800200"/>
    </source>
</evidence>
<proteinExistence type="predicted"/>
<name>A0A6A6EAE1_9PEZI</name>